<keyword evidence="4" id="KW-0175">Coiled coil</keyword>
<dbReference type="PANTHER" id="PTHR47763:SF1">
    <property type="entry name" value="DUF659 DOMAIN-CONTAINING PROTEIN"/>
    <property type="match status" value="1"/>
</dbReference>
<accession>A0A8S1WI00</accession>
<dbReference type="InterPro" id="IPR004166">
    <property type="entry name" value="a-kinase_dom"/>
</dbReference>
<dbReference type="GO" id="GO:0005524">
    <property type="term" value="F:ATP binding"/>
    <property type="evidence" value="ECO:0007669"/>
    <property type="project" value="InterPro"/>
</dbReference>
<feature type="domain" description="Alpha-type protein kinase" evidence="5">
    <location>
        <begin position="907"/>
        <end position="1139"/>
    </location>
</feature>
<evidence type="ECO:0000313" key="7">
    <source>
        <dbReference type="Proteomes" id="UP000689195"/>
    </source>
</evidence>
<evidence type="ECO:0000313" key="6">
    <source>
        <dbReference type="EMBL" id="CAD8188247.1"/>
    </source>
</evidence>
<dbReference type="Proteomes" id="UP000689195">
    <property type="component" value="Unassembled WGS sequence"/>
</dbReference>
<keyword evidence="2" id="KW-0808">Transferase</keyword>
<organism evidence="6 7">
    <name type="scientific">Paramecium pentaurelia</name>
    <dbReference type="NCBI Taxonomy" id="43138"/>
    <lineage>
        <taxon>Eukaryota</taxon>
        <taxon>Sar</taxon>
        <taxon>Alveolata</taxon>
        <taxon>Ciliophora</taxon>
        <taxon>Intramacronucleata</taxon>
        <taxon>Oligohymenophorea</taxon>
        <taxon>Peniculida</taxon>
        <taxon>Parameciidae</taxon>
        <taxon>Paramecium</taxon>
    </lineage>
</organism>
<dbReference type="PANTHER" id="PTHR47763">
    <property type="entry name" value="ALPHA-PROTEIN KINASE VWKA"/>
    <property type="match status" value="1"/>
</dbReference>
<dbReference type="EMBL" id="CAJJDO010000091">
    <property type="protein sequence ID" value="CAD8188247.1"/>
    <property type="molecule type" value="Genomic_DNA"/>
</dbReference>
<comment type="caution">
    <text evidence="6">The sequence shown here is derived from an EMBL/GenBank/DDBJ whole genome shotgun (WGS) entry which is preliminary data.</text>
</comment>
<dbReference type="CDD" id="cd04515">
    <property type="entry name" value="Alpha_kinase"/>
    <property type="match status" value="1"/>
</dbReference>
<proteinExistence type="predicted"/>
<dbReference type="GO" id="GO:0004674">
    <property type="term" value="F:protein serine/threonine kinase activity"/>
    <property type="evidence" value="ECO:0007669"/>
    <property type="project" value="UniProtKB-KW"/>
</dbReference>
<dbReference type="InterPro" id="IPR052969">
    <property type="entry name" value="Thr-specific_kinase-like"/>
</dbReference>
<feature type="coiled-coil region" evidence="4">
    <location>
        <begin position="575"/>
        <end position="611"/>
    </location>
</feature>
<evidence type="ECO:0000256" key="4">
    <source>
        <dbReference type="SAM" id="Coils"/>
    </source>
</evidence>
<feature type="coiled-coil region" evidence="4">
    <location>
        <begin position="305"/>
        <end position="449"/>
    </location>
</feature>
<evidence type="ECO:0000256" key="2">
    <source>
        <dbReference type="ARBA" id="ARBA00022679"/>
    </source>
</evidence>
<feature type="coiled-coil region" evidence="4">
    <location>
        <begin position="486"/>
        <end position="548"/>
    </location>
</feature>
<dbReference type="SMART" id="SM00811">
    <property type="entry name" value="Alpha_kinase"/>
    <property type="match status" value="1"/>
</dbReference>
<dbReference type="AlphaFoldDB" id="A0A8S1WI00"/>
<dbReference type="Pfam" id="PF02816">
    <property type="entry name" value="Alpha_kinase"/>
    <property type="match status" value="1"/>
</dbReference>
<name>A0A8S1WI00_9CILI</name>
<dbReference type="PROSITE" id="PS51158">
    <property type="entry name" value="ALPHA_KINASE"/>
    <property type="match status" value="1"/>
</dbReference>
<gene>
    <name evidence="6" type="ORF">PPENT_87.1.T0910043</name>
</gene>
<keyword evidence="7" id="KW-1185">Reference proteome</keyword>
<evidence type="ECO:0000256" key="1">
    <source>
        <dbReference type="ARBA" id="ARBA00022527"/>
    </source>
</evidence>
<sequence>MEVKVSYGDQEISIMCPHIQLTGQYIFEQISNQFNLHQDSFELLIYTELGTKNLEKNQTLSQQNITQQYQNYLVVKKKSEIQYMQNTANFQQENNFKISNQQFAGVQAPNYVNGQFPANQLNMIPSQMPANPQNQQLTNNIQGGQPVQFQLPNLQNPPFVQNQQHGQTNPTNIAYLQQGQQNPMNNSNQYSGQPNPINNNQITGQLNPLNNNQFGGQPNPMNNFNQFANPISNNQITGQPNPLNNNQFGGQPNPMNNFNQYLAPQNVQNAVFQFQGQQNPIPFQQPNQILNSFYPPQIIPTISSLKQHDRQIEQLQDQLKQQEEQIQKLQENKLKLENLIKRLNSEKNQLQNDCDEEIYKINVENKDKINKMQDAFNSTNFQNQSKIKFLQQEIEDLREQRQQLESDFNRQRQQMNRQSGPINDRISIVQNDQTIIDELRAKNQSLTKQLRERDTIIQNKEYEIEQLYKQIKDRDDKEKFQQSNKNDELDRRFKEQSQKFNLLQSKVDELSHQAYVEQKKREDREKEITKLKEKVVNLETEIELQAIEIKNDKQIIQFITELTNKNQEGHNNQLMPQLNQELQRLQENMQMELAQRKMQEQQKKVDEQLRIQQENAQRIIIRQEREQKIKNEKQKKACKLREAIMNTQGILQVGLLVDVTGSMDTYKDATMNIIQRTMGCIKSQTNRDCEWGAVCYQDFAELKQRGEYMQHQFTRDSNQMINFLKNITCDGGDDGAEDLRNGIKQMISNLKWEKYFKIALLICDAPCHGKKWTGNVLDDYPEEDLEDGLQQLINKNIVLIGIEFSQNTDVMFAQMKNFYAKQNKQQMLIVVDLKNKKPDQIQDQLINIISEASISITEVSQQGTKTKKENVKRDGALEALVKLLPDPTKFNQDPKITTIETTFKVFRVEINNNAFEKNITSIYKITVPQDYSITLESEWNCIRTLKPFAFGQLKEVYLMKKLNNSVQDEVYVIKMPIGGQTYKTMNEALLECRSHLISKRLMQKFMQDLNDKNFNALQIKYSDFLILQEHDSSFWIAERFFKGDFVKFNNNYGYINPKDDLLNNIAQLFSYYTYHISDFQYMICDVQGVGYNFTDPAINTSEGNFDETDLGQDGIGQYIISFEKDKTVRYQKFLDLLNLND</sequence>
<reference evidence="6" key="1">
    <citation type="submission" date="2021-01" db="EMBL/GenBank/DDBJ databases">
        <authorList>
            <consortium name="Genoscope - CEA"/>
            <person name="William W."/>
        </authorList>
    </citation>
    <scope>NUCLEOTIDE SEQUENCE</scope>
</reference>
<evidence type="ECO:0000256" key="3">
    <source>
        <dbReference type="ARBA" id="ARBA00022777"/>
    </source>
</evidence>
<evidence type="ECO:0000259" key="5">
    <source>
        <dbReference type="PROSITE" id="PS51158"/>
    </source>
</evidence>
<dbReference type="OrthoDB" id="430683at2759"/>
<keyword evidence="1" id="KW-0723">Serine/threonine-protein kinase</keyword>
<dbReference type="GO" id="GO:0005737">
    <property type="term" value="C:cytoplasm"/>
    <property type="evidence" value="ECO:0007669"/>
    <property type="project" value="TreeGrafter"/>
</dbReference>
<keyword evidence="3" id="KW-0418">Kinase</keyword>
<protein>
    <recommendedName>
        <fullName evidence="5">Alpha-type protein kinase domain-containing protein</fullName>
    </recommendedName>
</protein>